<dbReference type="EMBL" id="CP013987">
    <property type="protein sequence ID" value="ALZ84933.1"/>
    <property type="molecule type" value="Genomic_DNA"/>
</dbReference>
<dbReference type="Pfam" id="PF13607">
    <property type="entry name" value="Succ_CoA_lig"/>
    <property type="match status" value="1"/>
</dbReference>
<protein>
    <submittedName>
        <fullName evidence="3">6-carboxyhexanoate--CoA ligase</fullName>
    </submittedName>
</protein>
<feature type="domain" description="ATP-grasp" evidence="2">
    <location>
        <begin position="488"/>
        <end position="694"/>
    </location>
</feature>
<proteinExistence type="predicted"/>
<sequence>MSALDRLLSPASVAVIGASGDARKTSGRPIAFLRKHGFQGRLYPVNPRYEEIDGLRCYPSIAELPEVPDVAVILLGAERANQAVAELAALGCAAAIVLAGGYGETGESGIRRQAELQAARGGMRILGPNTIGLVNVSERITLSASGALDMDALLPGKVALVSQSGGILGALLSRGVAAGIGFSKLISTSNEVDLDVADFVDHLADDPATAVIALYLEGLRDTARFTRAVGRARAAGKPVVVFKVGRSEAGASAAASHTGALAGSDDLYSAYFRQLGVIRAETFADLLDIPFALASGRVMQGTRVAILTSTGGAGTLIADNLGVNGYQTPPPGAETAARLRALDVGDQAVLDRNPIDLTLAGLQPEVMRGAISILLDSPDYDAVISVVGSSGVAQPHLMADAIRDSLAHSTKPVLAYISPHAPAAAQRINGSGGVAFSAPESCAGALKALALQGSFARQRQTQVGTVADTAGVTLPGLQPGPLDEARSKQLYETFGIPVTRERVVGDARQAEAAARELGGEVVLKVLSARIPHKSEVGGVALRQRPDGIGARLERMRDEVTTQVGFEPEAFLVQEMVSGGEELILGFTRDPQLGPALLLGMGGVTAELFQDTTLRLLPVTLEDAREMLAELRTYPLLDGYRGRPKADVDAAAHCIVAFSDMALRLGERLQEAEINPLLVRPQGQGVVALDGLTVLS</sequence>
<dbReference type="InterPro" id="IPR013815">
    <property type="entry name" value="ATP_grasp_subdomain_1"/>
</dbReference>
<dbReference type="GO" id="GO:0005524">
    <property type="term" value="F:ATP binding"/>
    <property type="evidence" value="ECO:0007669"/>
    <property type="project" value="UniProtKB-UniRule"/>
</dbReference>
<dbReference type="RefSeq" id="WP_059315107.1">
    <property type="nucleotide sequence ID" value="NZ_CP013987.1"/>
</dbReference>
<evidence type="ECO:0000256" key="1">
    <source>
        <dbReference type="PROSITE-ProRule" id="PRU00409"/>
    </source>
</evidence>
<evidence type="ECO:0000259" key="2">
    <source>
        <dbReference type="PROSITE" id="PS50975"/>
    </source>
</evidence>
<keyword evidence="3" id="KW-0436">Ligase</keyword>
<dbReference type="GO" id="GO:0016874">
    <property type="term" value="F:ligase activity"/>
    <property type="evidence" value="ECO:0007669"/>
    <property type="project" value="UniProtKB-KW"/>
</dbReference>
<dbReference type="SUPFAM" id="SSF52210">
    <property type="entry name" value="Succinyl-CoA synthetase domains"/>
    <property type="match status" value="2"/>
</dbReference>
<dbReference type="PROSITE" id="PS50975">
    <property type="entry name" value="ATP_GRASP"/>
    <property type="match status" value="1"/>
</dbReference>
<dbReference type="Gene3D" id="3.40.50.261">
    <property type="entry name" value="Succinyl-CoA synthetase domains"/>
    <property type="match status" value="2"/>
</dbReference>
<dbReference type="PANTHER" id="PTHR42793:SF4">
    <property type="entry name" value="BLL6376 PROTEIN"/>
    <property type="match status" value="1"/>
</dbReference>
<dbReference type="AlphaFoldDB" id="A0A0U4WAD1"/>
<dbReference type="InterPro" id="IPR011761">
    <property type="entry name" value="ATP-grasp"/>
</dbReference>
<dbReference type="InterPro" id="IPR032875">
    <property type="entry name" value="Succ_CoA_lig_flav_dom"/>
</dbReference>
<name>A0A0U4WAD1_9PSED</name>
<keyword evidence="1" id="KW-0547">Nucleotide-binding</keyword>
<dbReference type="InterPro" id="IPR016102">
    <property type="entry name" value="Succinyl-CoA_synth-like"/>
</dbReference>
<dbReference type="Gene3D" id="3.30.470.20">
    <property type="entry name" value="ATP-grasp fold, B domain"/>
    <property type="match status" value="1"/>
</dbReference>
<evidence type="ECO:0000313" key="4">
    <source>
        <dbReference type="Proteomes" id="UP000064137"/>
    </source>
</evidence>
<dbReference type="Gene3D" id="3.30.1490.20">
    <property type="entry name" value="ATP-grasp fold, A domain"/>
    <property type="match status" value="1"/>
</dbReference>
<dbReference type="SMART" id="SM00881">
    <property type="entry name" value="CoA_binding"/>
    <property type="match status" value="1"/>
</dbReference>
<gene>
    <name evidence="3" type="ORF">APT59_12315</name>
</gene>
<dbReference type="Gene3D" id="3.40.50.720">
    <property type="entry name" value="NAD(P)-binding Rossmann-like Domain"/>
    <property type="match status" value="1"/>
</dbReference>
<dbReference type="SUPFAM" id="SSF51735">
    <property type="entry name" value="NAD(P)-binding Rossmann-fold domains"/>
    <property type="match status" value="1"/>
</dbReference>
<dbReference type="Pfam" id="PF13380">
    <property type="entry name" value="CoA_binding_2"/>
    <property type="match status" value="1"/>
</dbReference>
<dbReference type="KEGG" id="por:APT59_12315"/>
<dbReference type="Proteomes" id="UP000064137">
    <property type="component" value="Chromosome"/>
</dbReference>
<dbReference type="Pfam" id="PF13549">
    <property type="entry name" value="ATP-grasp_5"/>
    <property type="match status" value="1"/>
</dbReference>
<organism evidence="3 4">
    <name type="scientific">Pseudomonas oryzihabitans</name>
    <dbReference type="NCBI Taxonomy" id="47885"/>
    <lineage>
        <taxon>Bacteria</taxon>
        <taxon>Pseudomonadati</taxon>
        <taxon>Pseudomonadota</taxon>
        <taxon>Gammaproteobacteria</taxon>
        <taxon>Pseudomonadales</taxon>
        <taxon>Pseudomonadaceae</taxon>
        <taxon>Pseudomonas</taxon>
    </lineage>
</organism>
<dbReference type="PANTHER" id="PTHR42793">
    <property type="entry name" value="COA BINDING DOMAIN CONTAINING PROTEIN"/>
    <property type="match status" value="1"/>
</dbReference>
<accession>A0A0U4WAD1</accession>
<dbReference type="SUPFAM" id="SSF56059">
    <property type="entry name" value="Glutathione synthetase ATP-binding domain-like"/>
    <property type="match status" value="1"/>
</dbReference>
<dbReference type="OrthoDB" id="9807426at2"/>
<dbReference type="InterPro" id="IPR036291">
    <property type="entry name" value="NAD(P)-bd_dom_sf"/>
</dbReference>
<evidence type="ECO:0000313" key="3">
    <source>
        <dbReference type="EMBL" id="ALZ84933.1"/>
    </source>
</evidence>
<keyword evidence="1" id="KW-0067">ATP-binding</keyword>
<dbReference type="InterPro" id="IPR003781">
    <property type="entry name" value="CoA-bd"/>
</dbReference>
<dbReference type="GO" id="GO:0046872">
    <property type="term" value="F:metal ion binding"/>
    <property type="evidence" value="ECO:0007669"/>
    <property type="project" value="InterPro"/>
</dbReference>
<reference evidence="3 4" key="1">
    <citation type="submission" date="2016-01" db="EMBL/GenBank/DDBJ databases">
        <title>Annotation of Pseudomonas oryzihabitans USDA-ARS-USMARC-56511.</title>
        <authorList>
            <person name="Harhay G.P."/>
            <person name="Harhay D.M."/>
            <person name="Smith T.P.L."/>
            <person name="Bono J.L."/>
            <person name="Heaton M.P."/>
            <person name="Clawson M.L."/>
            <person name="Chitko-Mckown C.G."/>
            <person name="Capik S.F."/>
            <person name="DeDonder K.D."/>
            <person name="Apley M.D."/>
            <person name="Lubbers B.V."/>
            <person name="White B.J."/>
            <person name="Larson R.L."/>
        </authorList>
    </citation>
    <scope>NUCLEOTIDE SEQUENCE [LARGE SCALE GENOMIC DNA]</scope>
    <source>
        <strain evidence="3 4">USDA-ARS-USMARC-56511</strain>
    </source>
</reference>